<keyword evidence="8 10" id="KW-1133">Transmembrane helix</keyword>
<dbReference type="AlphaFoldDB" id="M1YM66"/>
<dbReference type="GO" id="GO:0009425">
    <property type="term" value="C:bacterial-type flagellum basal body"/>
    <property type="evidence" value="ECO:0007669"/>
    <property type="project" value="InterPro"/>
</dbReference>
<dbReference type="HOGENOM" id="CLU_1293220_0_0_0"/>
<dbReference type="STRING" id="1266370.NITGR_730041"/>
<dbReference type="Pfam" id="PF03748">
    <property type="entry name" value="FliL"/>
    <property type="match status" value="1"/>
</dbReference>
<keyword evidence="6 10" id="KW-0812">Transmembrane</keyword>
<dbReference type="EMBL" id="CAQJ01000081">
    <property type="protein sequence ID" value="CCQ91583.1"/>
    <property type="molecule type" value="Genomic_DNA"/>
</dbReference>
<reference evidence="12 13" key="1">
    <citation type="journal article" date="2013" name="Front. Microbiol.">
        <title>The genome of Nitrospina gracilis illuminates the metabolism and evolution of the major marine nitrite oxidizer.</title>
        <authorList>
            <person name="Luecker S."/>
            <person name="Nowka B."/>
            <person name="Rattei T."/>
            <person name="Spieck E."/>
            <person name="and Daims H."/>
        </authorList>
    </citation>
    <scope>NUCLEOTIDE SEQUENCE [LARGE SCALE GENOMIC DNA]</scope>
    <source>
        <strain evidence="12 13">3/211</strain>
    </source>
</reference>
<sequence length="213" mass="24352">MAQEGKDQKDRDPSIGLEDTDDIERLLAEEEKRQEDELRKATPFRKAILWLQIYREQALKYTAVSLGAVLVSGIAYYLFLMFTTPVVETDFTQQAREEETLPFEKPNVYALKPFFLPITAKNGTETGQFLKVQVSLLLSNNKLDQELEKALPNLRSGIYRQLSRKTLKDFQNPKKPIKTRLKQEILAMSNSFLVRGSGVITDVLFTEFVVTAS</sequence>
<accession>M1YM66</accession>
<dbReference type="RefSeq" id="WP_005010450.1">
    <property type="nucleotide sequence ID" value="NZ_HG422173.1"/>
</dbReference>
<comment type="similarity">
    <text evidence="3 10">Belongs to the FliL family.</text>
</comment>
<dbReference type="GO" id="GO:0071978">
    <property type="term" value="P:bacterial-type flagellum-dependent swarming motility"/>
    <property type="evidence" value="ECO:0007669"/>
    <property type="project" value="TreeGrafter"/>
</dbReference>
<keyword evidence="9 10" id="KW-0472">Membrane</keyword>
<dbReference type="PANTHER" id="PTHR35091:SF2">
    <property type="entry name" value="FLAGELLAR PROTEIN FLIL"/>
    <property type="match status" value="1"/>
</dbReference>
<comment type="caution">
    <text evidence="12">The sequence shown here is derived from an EMBL/GenBank/DDBJ whole genome shotgun (WGS) entry which is preliminary data.</text>
</comment>
<proteinExistence type="inferred from homology"/>
<feature type="compositionally biased region" description="Basic and acidic residues" evidence="11">
    <location>
        <begin position="1"/>
        <end position="13"/>
    </location>
</feature>
<gene>
    <name evidence="12" type="ORF">NITGR_730041</name>
</gene>
<evidence type="ECO:0000256" key="4">
    <source>
        <dbReference type="ARBA" id="ARBA00022475"/>
    </source>
</evidence>
<feature type="region of interest" description="Disordered" evidence="11">
    <location>
        <begin position="1"/>
        <end position="23"/>
    </location>
</feature>
<evidence type="ECO:0000256" key="11">
    <source>
        <dbReference type="SAM" id="MobiDB-lite"/>
    </source>
</evidence>
<evidence type="ECO:0000256" key="2">
    <source>
        <dbReference type="ARBA" id="ARBA00004162"/>
    </source>
</evidence>
<name>M1YM66_NITG3</name>
<evidence type="ECO:0000256" key="5">
    <source>
        <dbReference type="ARBA" id="ARBA00022500"/>
    </source>
</evidence>
<dbReference type="InterPro" id="IPR005503">
    <property type="entry name" value="FliL"/>
</dbReference>
<dbReference type="InParanoid" id="M1YM66"/>
<evidence type="ECO:0000256" key="7">
    <source>
        <dbReference type="ARBA" id="ARBA00022779"/>
    </source>
</evidence>
<keyword evidence="13" id="KW-1185">Reference proteome</keyword>
<evidence type="ECO:0000313" key="13">
    <source>
        <dbReference type="Proteomes" id="UP000011704"/>
    </source>
</evidence>
<keyword evidence="4 10" id="KW-1003">Cell membrane</keyword>
<evidence type="ECO:0000256" key="1">
    <source>
        <dbReference type="ARBA" id="ARBA00002254"/>
    </source>
</evidence>
<dbReference type="Proteomes" id="UP000011704">
    <property type="component" value="Unassembled WGS sequence"/>
</dbReference>
<comment type="subcellular location">
    <subcellularLocation>
        <location evidence="2">Cell membrane</location>
        <topology evidence="2">Single-pass membrane protein</topology>
    </subcellularLocation>
</comment>
<keyword evidence="5 10" id="KW-0145">Chemotaxis</keyword>
<dbReference type="GO" id="GO:0005886">
    <property type="term" value="C:plasma membrane"/>
    <property type="evidence" value="ECO:0007669"/>
    <property type="project" value="UniProtKB-SubCell"/>
</dbReference>
<comment type="function">
    <text evidence="1 10">Controls the rotational direction of flagella during chemotaxis.</text>
</comment>
<evidence type="ECO:0000256" key="9">
    <source>
        <dbReference type="ARBA" id="ARBA00023136"/>
    </source>
</evidence>
<organism evidence="12 13">
    <name type="scientific">Nitrospina gracilis (strain 3/211)</name>
    <dbReference type="NCBI Taxonomy" id="1266370"/>
    <lineage>
        <taxon>Bacteria</taxon>
        <taxon>Pseudomonadati</taxon>
        <taxon>Nitrospinota/Tectimicrobiota group</taxon>
        <taxon>Nitrospinota</taxon>
        <taxon>Nitrospinia</taxon>
        <taxon>Nitrospinales</taxon>
        <taxon>Nitrospinaceae</taxon>
        <taxon>Nitrospina</taxon>
    </lineage>
</organism>
<protein>
    <recommendedName>
        <fullName evidence="10">Flagellar protein FliL</fullName>
    </recommendedName>
</protein>
<dbReference type="GO" id="GO:0006935">
    <property type="term" value="P:chemotaxis"/>
    <property type="evidence" value="ECO:0007669"/>
    <property type="project" value="UniProtKB-KW"/>
</dbReference>
<evidence type="ECO:0000256" key="10">
    <source>
        <dbReference type="RuleBase" id="RU364125"/>
    </source>
</evidence>
<feature type="transmembrane region" description="Helical" evidence="10">
    <location>
        <begin position="58"/>
        <end position="79"/>
    </location>
</feature>
<evidence type="ECO:0000313" key="12">
    <source>
        <dbReference type="EMBL" id="CCQ91583.1"/>
    </source>
</evidence>
<dbReference type="PANTHER" id="PTHR35091">
    <property type="entry name" value="FLAGELLAR PROTEIN FLIL"/>
    <property type="match status" value="1"/>
</dbReference>
<evidence type="ECO:0000256" key="8">
    <source>
        <dbReference type="ARBA" id="ARBA00022989"/>
    </source>
</evidence>
<keyword evidence="7 10" id="KW-0283">Flagellar rotation</keyword>
<evidence type="ECO:0000256" key="3">
    <source>
        <dbReference type="ARBA" id="ARBA00008281"/>
    </source>
</evidence>
<evidence type="ECO:0000256" key="6">
    <source>
        <dbReference type="ARBA" id="ARBA00022692"/>
    </source>
</evidence>